<dbReference type="STRING" id="553385.GCA_000591415_01492"/>
<dbReference type="Proteomes" id="UP000319941">
    <property type="component" value="Unassembled WGS sequence"/>
</dbReference>
<comment type="caution">
    <text evidence="4">The sequence shown here is derived from an EMBL/GenBank/DDBJ whole genome shotgun (WGS) entry which is preliminary data.</text>
</comment>
<reference evidence="4 5" key="1">
    <citation type="submission" date="2019-07" db="EMBL/GenBank/DDBJ databases">
        <title>Diversity of Bacteria from Kongsfjorden, Arctic.</title>
        <authorList>
            <person name="Yu Y."/>
        </authorList>
    </citation>
    <scope>NUCLEOTIDE SEQUENCE [LARGE SCALE GENOMIC DNA]</scope>
    <source>
        <strain evidence="4 5">SM1923</strain>
    </source>
</reference>
<dbReference type="Gene3D" id="3.40.190.170">
    <property type="entry name" value="Bacterial extracellular solute-binding protein, family 7"/>
    <property type="match status" value="1"/>
</dbReference>
<feature type="compositionally biased region" description="Polar residues" evidence="2">
    <location>
        <begin position="316"/>
        <end position="329"/>
    </location>
</feature>
<evidence type="ECO:0000313" key="4">
    <source>
        <dbReference type="EMBL" id="TVU68698.1"/>
    </source>
</evidence>
<dbReference type="InterPro" id="IPR038404">
    <property type="entry name" value="TRAP_DctP_sf"/>
</dbReference>
<feature type="region of interest" description="Disordered" evidence="2">
    <location>
        <begin position="303"/>
        <end position="329"/>
    </location>
</feature>
<dbReference type="AlphaFoldDB" id="A0A558HI23"/>
<sequence length="329" mass="36417">MTYRFSARITVSLAALMLGSLISLPAYSATQLIFTSEYGDTTLIGQRSRHFAERVQALSNDELEIILQSAGTSGLRSTDHSRAINNDTIQIANTLAGTLGSDDPIFMLSSLPFVTQDIAEAEQLYRMSRSAYDALFMENDQILLYAAPWPASGIWSRKALRSPEDLQSLSIRTYDRNGQRVLLNTGSAPKVMAWNDVLPGLENRSLDAVLTSAEAGLNVDYPAHMKYYTAIHYAMPLNMVHMGRARFETLKPQQQQAILQAAKEADLASWDAVRNSVINTYTTLSEQGVTVAAPARRAPCAERCTGRSQRERHYQLATQSGGHRPQNTR</sequence>
<dbReference type="PANTHER" id="PTHR33376">
    <property type="match status" value="1"/>
</dbReference>
<protein>
    <submittedName>
        <fullName evidence="4">C4-dicarboxylate ABC transporter substrate-binding protein</fullName>
    </submittedName>
</protein>
<name>A0A558HI23_9GAMM</name>
<evidence type="ECO:0000256" key="1">
    <source>
        <dbReference type="ARBA" id="ARBA00022729"/>
    </source>
</evidence>
<dbReference type="Pfam" id="PF03480">
    <property type="entry name" value="DctP"/>
    <property type="match status" value="1"/>
</dbReference>
<accession>A0A558HI23</accession>
<evidence type="ECO:0000256" key="2">
    <source>
        <dbReference type="SAM" id="MobiDB-lite"/>
    </source>
</evidence>
<feature type="chain" id="PRO_5022099594" evidence="3">
    <location>
        <begin position="29"/>
        <end position="329"/>
    </location>
</feature>
<feature type="signal peptide" evidence="3">
    <location>
        <begin position="1"/>
        <end position="28"/>
    </location>
</feature>
<dbReference type="NCBIfam" id="NF037995">
    <property type="entry name" value="TRAP_S1"/>
    <property type="match status" value="1"/>
</dbReference>
<dbReference type="RefSeq" id="WP_144727793.1">
    <property type="nucleotide sequence ID" value="NZ_CAWOWR010000147.1"/>
</dbReference>
<dbReference type="GO" id="GO:0055085">
    <property type="term" value="P:transmembrane transport"/>
    <property type="evidence" value="ECO:0007669"/>
    <property type="project" value="InterPro"/>
</dbReference>
<feature type="compositionally biased region" description="Basic and acidic residues" evidence="2">
    <location>
        <begin position="304"/>
        <end position="314"/>
    </location>
</feature>
<dbReference type="InterPro" id="IPR018389">
    <property type="entry name" value="DctP_fam"/>
</dbReference>
<evidence type="ECO:0000313" key="5">
    <source>
        <dbReference type="Proteomes" id="UP000319941"/>
    </source>
</evidence>
<evidence type="ECO:0000256" key="3">
    <source>
        <dbReference type="SAM" id="SignalP"/>
    </source>
</evidence>
<organism evidence="4 5">
    <name type="scientific">Cobetia crustatorum</name>
    <dbReference type="NCBI Taxonomy" id="553385"/>
    <lineage>
        <taxon>Bacteria</taxon>
        <taxon>Pseudomonadati</taxon>
        <taxon>Pseudomonadota</taxon>
        <taxon>Gammaproteobacteria</taxon>
        <taxon>Oceanospirillales</taxon>
        <taxon>Halomonadaceae</taxon>
        <taxon>Cobetia</taxon>
    </lineage>
</organism>
<dbReference type="OrthoDB" id="9783941at2"/>
<keyword evidence="5" id="KW-1185">Reference proteome</keyword>
<gene>
    <name evidence="4" type="ORF">FQP86_12945</name>
</gene>
<dbReference type="PANTHER" id="PTHR33376:SF4">
    <property type="entry name" value="SIALIC ACID-BINDING PERIPLASMIC PROTEIN SIAP"/>
    <property type="match status" value="1"/>
</dbReference>
<dbReference type="EMBL" id="VNFH01000009">
    <property type="protein sequence ID" value="TVU68698.1"/>
    <property type="molecule type" value="Genomic_DNA"/>
</dbReference>
<keyword evidence="1 3" id="KW-0732">Signal</keyword>
<proteinExistence type="predicted"/>